<dbReference type="Proteomes" id="UP000033054">
    <property type="component" value="Chromosome"/>
</dbReference>
<dbReference type="STRING" id="1379870.SD10_02005"/>
<dbReference type="PROSITE" id="PS00061">
    <property type="entry name" value="ADH_SHORT"/>
    <property type="match status" value="1"/>
</dbReference>
<dbReference type="PANTHER" id="PTHR43639">
    <property type="entry name" value="OXIDOREDUCTASE, SHORT-CHAIN DEHYDROGENASE/REDUCTASE FAMILY (AFU_ORTHOLOGUE AFUA_5G02870)"/>
    <property type="match status" value="1"/>
</dbReference>
<dbReference type="KEGG" id="srd:SD10_02005"/>
<dbReference type="AlphaFoldDB" id="A0A0E3ZT57"/>
<name>A0A0E3ZT57_9BACT</name>
<dbReference type="SMART" id="SM00822">
    <property type="entry name" value="PKS_KR"/>
    <property type="match status" value="1"/>
</dbReference>
<protein>
    <submittedName>
        <fullName evidence="4">Oxidoreductase</fullName>
    </submittedName>
</protein>
<dbReference type="GO" id="GO:0016491">
    <property type="term" value="F:oxidoreductase activity"/>
    <property type="evidence" value="ECO:0007669"/>
    <property type="project" value="UniProtKB-KW"/>
</dbReference>
<dbReference type="InterPro" id="IPR057326">
    <property type="entry name" value="KR_dom"/>
</dbReference>
<keyword evidence="5" id="KW-1185">Reference proteome</keyword>
<evidence type="ECO:0000313" key="5">
    <source>
        <dbReference type="Proteomes" id="UP000033054"/>
    </source>
</evidence>
<dbReference type="RefSeq" id="WP_046375453.1">
    <property type="nucleotide sequence ID" value="NZ_CP010429.1"/>
</dbReference>
<dbReference type="InterPro" id="IPR036291">
    <property type="entry name" value="NAD(P)-bd_dom_sf"/>
</dbReference>
<dbReference type="PRINTS" id="PR00080">
    <property type="entry name" value="SDRFAMILY"/>
</dbReference>
<dbReference type="FunFam" id="3.40.50.720:FF:000084">
    <property type="entry name" value="Short-chain dehydrogenase reductase"/>
    <property type="match status" value="1"/>
</dbReference>
<evidence type="ECO:0000256" key="2">
    <source>
        <dbReference type="ARBA" id="ARBA00023002"/>
    </source>
</evidence>
<keyword evidence="2" id="KW-0560">Oxidoreductase</keyword>
<dbReference type="PANTHER" id="PTHR43639:SF1">
    <property type="entry name" value="SHORT-CHAIN DEHYDROGENASE_REDUCTASE FAMILY PROTEIN"/>
    <property type="match status" value="1"/>
</dbReference>
<dbReference type="InterPro" id="IPR020904">
    <property type="entry name" value="Sc_DH/Rdtase_CS"/>
</dbReference>
<dbReference type="HOGENOM" id="CLU_010194_1_3_10"/>
<evidence type="ECO:0000259" key="3">
    <source>
        <dbReference type="SMART" id="SM00822"/>
    </source>
</evidence>
<evidence type="ECO:0000256" key="1">
    <source>
        <dbReference type="ARBA" id="ARBA00006484"/>
    </source>
</evidence>
<accession>A0A0E3ZT57</accession>
<comment type="similarity">
    <text evidence="1">Belongs to the short-chain dehydrogenases/reductases (SDR) family.</text>
</comment>
<dbReference type="Pfam" id="PF13561">
    <property type="entry name" value="adh_short_C2"/>
    <property type="match status" value="1"/>
</dbReference>
<dbReference type="OrthoDB" id="9804104at2"/>
<sequence>MKIDLTQKVAIVTGGSKGIGAAIAKELAACGAIVVITYHSAASDADRVINTIREAGGQAIALQADIARHTDIINLFKQVKEQFGQLDVLVNNAGIARFGPIEAVTEDDFLEQYRVNVLGPMLAIQESLTYFPQTGGSIVNVSSVGGQNPGPYTSIYTSSKAALNALTVSLSRELVTRYIRVNTVAPGPTDTEGSKALGLAGTAIEQGMIAAIPMGRFGKPDEIAPAVAFLASDQAGWITGETLAVSGGMR</sequence>
<proteinExistence type="inferred from homology"/>
<reference evidence="4 5" key="1">
    <citation type="journal article" date="2014" name="Curr. Microbiol.">
        <title>Spirosoma radiotolerans sp. nov., a gamma-radiation-resistant bacterium isolated from gamma ray-irradiated soil.</title>
        <authorList>
            <person name="Lee J.J."/>
            <person name="Srinivasan S."/>
            <person name="Lim S."/>
            <person name="Joe M."/>
            <person name="Im S."/>
            <person name="Bae S.I."/>
            <person name="Park K.R."/>
            <person name="Han J.H."/>
            <person name="Park S.H."/>
            <person name="Joo B.M."/>
            <person name="Park S.J."/>
            <person name="Kim M.K."/>
        </authorList>
    </citation>
    <scope>NUCLEOTIDE SEQUENCE [LARGE SCALE GENOMIC DNA]</scope>
    <source>
        <strain evidence="4 5">DG5A</strain>
    </source>
</reference>
<feature type="domain" description="Ketoreductase" evidence="3">
    <location>
        <begin position="8"/>
        <end position="191"/>
    </location>
</feature>
<dbReference type="SUPFAM" id="SSF51735">
    <property type="entry name" value="NAD(P)-binding Rossmann-fold domains"/>
    <property type="match status" value="1"/>
</dbReference>
<dbReference type="EMBL" id="CP010429">
    <property type="protein sequence ID" value="AKD53859.1"/>
    <property type="molecule type" value="Genomic_DNA"/>
</dbReference>
<evidence type="ECO:0000313" key="4">
    <source>
        <dbReference type="EMBL" id="AKD53859.1"/>
    </source>
</evidence>
<dbReference type="NCBIfam" id="NF005559">
    <property type="entry name" value="PRK07231.1"/>
    <property type="match status" value="1"/>
</dbReference>
<organism evidence="4 5">
    <name type="scientific">Spirosoma radiotolerans</name>
    <dbReference type="NCBI Taxonomy" id="1379870"/>
    <lineage>
        <taxon>Bacteria</taxon>
        <taxon>Pseudomonadati</taxon>
        <taxon>Bacteroidota</taxon>
        <taxon>Cytophagia</taxon>
        <taxon>Cytophagales</taxon>
        <taxon>Cytophagaceae</taxon>
        <taxon>Spirosoma</taxon>
    </lineage>
</organism>
<dbReference type="CDD" id="cd05233">
    <property type="entry name" value="SDR_c"/>
    <property type="match status" value="1"/>
</dbReference>
<dbReference type="PRINTS" id="PR00081">
    <property type="entry name" value="GDHRDH"/>
</dbReference>
<dbReference type="Gene3D" id="3.40.50.720">
    <property type="entry name" value="NAD(P)-binding Rossmann-like Domain"/>
    <property type="match status" value="1"/>
</dbReference>
<dbReference type="PATRIC" id="fig|1379870.5.peg.442"/>
<gene>
    <name evidence="4" type="ORF">SD10_02005</name>
</gene>
<dbReference type="InterPro" id="IPR002347">
    <property type="entry name" value="SDR_fam"/>
</dbReference>